<dbReference type="Proteomes" id="UP000245697">
    <property type="component" value="Unassembled WGS sequence"/>
</dbReference>
<evidence type="ECO:0000256" key="2">
    <source>
        <dbReference type="SAM" id="Phobius"/>
    </source>
</evidence>
<evidence type="ECO:0000313" key="4">
    <source>
        <dbReference type="Proteomes" id="UP000245697"/>
    </source>
</evidence>
<dbReference type="RefSeq" id="WP_109593168.1">
    <property type="nucleotide sequence ID" value="NZ_BONA01000039.1"/>
</dbReference>
<name>A0A316FIJ6_9ACTN</name>
<comment type="caution">
    <text evidence="3">The sequence shown here is derived from an EMBL/GenBank/DDBJ whole genome shotgun (WGS) entry which is preliminary data.</text>
</comment>
<organism evidence="3 4">
    <name type="scientific">Actinoplanes xinjiangensis</name>
    <dbReference type="NCBI Taxonomy" id="512350"/>
    <lineage>
        <taxon>Bacteria</taxon>
        <taxon>Bacillati</taxon>
        <taxon>Actinomycetota</taxon>
        <taxon>Actinomycetes</taxon>
        <taxon>Micromonosporales</taxon>
        <taxon>Micromonosporaceae</taxon>
        <taxon>Actinoplanes</taxon>
    </lineage>
</organism>
<protein>
    <submittedName>
        <fullName evidence="3">Uncharacterized protein DUF3311</fullName>
    </submittedName>
</protein>
<accession>A0A316FIJ6</accession>
<gene>
    <name evidence="3" type="ORF">BC793_106120</name>
</gene>
<evidence type="ECO:0000313" key="3">
    <source>
        <dbReference type="EMBL" id="PWK48093.1"/>
    </source>
</evidence>
<proteinExistence type="predicted"/>
<keyword evidence="2" id="KW-0812">Transmembrane</keyword>
<feature type="transmembrane region" description="Helical" evidence="2">
    <location>
        <begin position="81"/>
        <end position="100"/>
    </location>
</feature>
<keyword evidence="4" id="KW-1185">Reference proteome</keyword>
<evidence type="ECO:0000256" key="1">
    <source>
        <dbReference type="SAM" id="MobiDB-lite"/>
    </source>
</evidence>
<keyword evidence="2" id="KW-0472">Membrane</keyword>
<feature type="transmembrane region" description="Helical" evidence="2">
    <location>
        <begin position="53"/>
        <end position="69"/>
    </location>
</feature>
<feature type="region of interest" description="Disordered" evidence="1">
    <location>
        <begin position="1"/>
        <end position="32"/>
    </location>
</feature>
<keyword evidence="2" id="KW-1133">Transmembrane helix</keyword>
<dbReference type="AlphaFoldDB" id="A0A316FIJ6"/>
<sequence>MADRRYGTGSPDWHYPVQSPPQARPVQPRHAAPPRQFRTLRGFFRRPDAHRRNWLLLIPILVPLSPFLYNRVEPTLIGLPFFYWSQLAFAFLASLVIAYVHTRAR</sequence>
<dbReference type="OrthoDB" id="123261at2"/>
<dbReference type="InterPro" id="IPR021741">
    <property type="entry name" value="DUF3311"/>
</dbReference>
<dbReference type="Pfam" id="PF11755">
    <property type="entry name" value="DUF3311"/>
    <property type="match status" value="1"/>
</dbReference>
<reference evidence="3 4" key="1">
    <citation type="submission" date="2018-05" db="EMBL/GenBank/DDBJ databases">
        <title>Genomic Encyclopedia of Archaeal and Bacterial Type Strains, Phase II (KMG-II): from individual species to whole genera.</title>
        <authorList>
            <person name="Goeker M."/>
        </authorList>
    </citation>
    <scope>NUCLEOTIDE SEQUENCE [LARGE SCALE GENOMIC DNA]</scope>
    <source>
        <strain evidence="3 4">DSM 45184</strain>
    </source>
</reference>
<dbReference type="EMBL" id="QGGR01000006">
    <property type="protein sequence ID" value="PWK48093.1"/>
    <property type="molecule type" value="Genomic_DNA"/>
</dbReference>